<accession>A0A382QXC0</accession>
<feature type="non-terminal residue" evidence="1">
    <location>
        <position position="1"/>
    </location>
</feature>
<dbReference type="EMBL" id="UINC01117216">
    <property type="protein sequence ID" value="SVC89488.1"/>
    <property type="molecule type" value="Genomic_DNA"/>
</dbReference>
<dbReference type="AlphaFoldDB" id="A0A382QXC0"/>
<proteinExistence type="predicted"/>
<evidence type="ECO:0000313" key="1">
    <source>
        <dbReference type="EMBL" id="SVC89488.1"/>
    </source>
</evidence>
<sequence>VKKRSEKLPTKNPLLGLISFCPQAKTDLNDD</sequence>
<protein>
    <submittedName>
        <fullName evidence="1">Uncharacterized protein</fullName>
    </submittedName>
</protein>
<reference evidence="1" key="1">
    <citation type="submission" date="2018-05" db="EMBL/GenBank/DDBJ databases">
        <authorList>
            <person name="Lanie J.A."/>
            <person name="Ng W.-L."/>
            <person name="Kazmierczak K.M."/>
            <person name="Andrzejewski T.M."/>
            <person name="Davidsen T.M."/>
            <person name="Wayne K.J."/>
            <person name="Tettelin H."/>
            <person name="Glass J.I."/>
            <person name="Rusch D."/>
            <person name="Podicherti R."/>
            <person name="Tsui H.-C.T."/>
            <person name="Winkler M.E."/>
        </authorList>
    </citation>
    <scope>NUCLEOTIDE SEQUENCE</scope>
</reference>
<name>A0A382QXC0_9ZZZZ</name>
<gene>
    <name evidence="1" type="ORF">METZ01_LOCUS342342</name>
</gene>
<organism evidence="1">
    <name type="scientific">marine metagenome</name>
    <dbReference type="NCBI Taxonomy" id="408172"/>
    <lineage>
        <taxon>unclassified sequences</taxon>
        <taxon>metagenomes</taxon>
        <taxon>ecological metagenomes</taxon>
    </lineage>
</organism>